<dbReference type="InterPro" id="IPR000683">
    <property type="entry name" value="Gfo/Idh/MocA-like_OxRdtase_N"/>
</dbReference>
<dbReference type="Pfam" id="PF22725">
    <property type="entry name" value="GFO_IDH_MocA_C3"/>
    <property type="match status" value="1"/>
</dbReference>
<sequence length="241" mass="27605">MKKALFIGLGSIGQRHLRNLRRIAGDSIDVIAYRSKRNVPVLSDQMEVIEGVDLSNLYNVHEFDDLDQALAEKPDMVFVTNPTSMHIPVAMKAVEAGCHLFMEKPISHDWRGVEELANLVKRKKRVALVGYQFRFHPVLKQVAEWLDQKRIGRLISAHLFLGEYLPSWHPYEDYRQAHPARKDLGGGVLVTQIHEFDYALWFFGMPQKVYAVGGHLSHLEVDVEDCVTVLMHCHYKGRPLP</sequence>
<dbReference type="Pfam" id="PF01408">
    <property type="entry name" value="GFO_IDH_MocA"/>
    <property type="match status" value="1"/>
</dbReference>
<dbReference type="EMBL" id="UINC01168537">
    <property type="protein sequence ID" value="SVD71611.1"/>
    <property type="molecule type" value="Genomic_DNA"/>
</dbReference>
<evidence type="ECO:0000259" key="1">
    <source>
        <dbReference type="Pfam" id="PF01408"/>
    </source>
</evidence>
<dbReference type="Gene3D" id="3.30.360.10">
    <property type="entry name" value="Dihydrodipicolinate Reductase, domain 2"/>
    <property type="match status" value="1"/>
</dbReference>
<dbReference type="InterPro" id="IPR051450">
    <property type="entry name" value="Gfo/Idh/MocA_Oxidoreductases"/>
</dbReference>
<dbReference type="AlphaFoldDB" id="A0A382XMB7"/>
<protein>
    <recommendedName>
        <fullName evidence="4">Gfo/Idh/MocA-like oxidoreductase N-terminal domain-containing protein</fullName>
    </recommendedName>
</protein>
<evidence type="ECO:0000259" key="2">
    <source>
        <dbReference type="Pfam" id="PF22725"/>
    </source>
</evidence>
<dbReference type="Gene3D" id="3.40.50.720">
    <property type="entry name" value="NAD(P)-binding Rossmann-like Domain"/>
    <property type="match status" value="1"/>
</dbReference>
<gene>
    <name evidence="3" type="ORF">METZ01_LOCUS424465</name>
</gene>
<name>A0A382XMB7_9ZZZZ</name>
<dbReference type="InterPro" id="IPR036291">
    <property type="entry name" value="NAD(P)-bd_dom_sf"/>
</dbReference>
<dbReference type="SUPFAM" id="SSF55347">
    <property type="entry name" value="Glyceraldehyde-3-phosphate dehydrogenase-like, C-terminal domain"/>
    <property type="match status" value="1"/>
</dbReference>
<dbReference type="PANTHER" id="PTHR43377">
    <property type="entry name" value="BILIVERDIN REDUCTASE A"/>
    <property type="match status" value="1"/>
</dbReference>
<dbReference type="GO" id="GO:0000166">
    <property type="term" value="F:nucleotide binding"/>
    <property type="evidence" value="ECO:0007669"/>
    <property type="project" value="InterPro"/>
</dbReference>
<reference evidence="3" key="1">
    <citation type="submission" date="2018-05" db="EMBL/GenBank/DDBJ databases">
        <authorList>
            <person name="Lanie J.A."/>
            <person name="Ng W.-L."/>
            <person name="Kazmierczak K.M."/>
            <person name="Andrzejewski T.M."/>
            <person name="Davidsen T.M."/>
            <person name="Wayne K.J."/>
            <person name="Tettelin H."/>
            <person name="Glass J.I."/>
            <person name="Rusch D."/>
            <person name="Podicherti R."/>
            <person name="Tsui H.-C.T."/>
            <person name="Winkler M.E."/>
        </authorList>
    </citation>
    <scope>NUCLEOTIDE SEQUENCE</scope>
</reference>
<feature type="non-terminal residue" evidence="3">
    <location>
        <position position="241"/>
    </location>
</feature>
<dbReference type="PANTHER" id="PTHR43377:SF1">
    <property type="entry name" value="BILIVERDIN REDUCTASE A"/>
    <property type="match status" value="1"/>
</dbReference>
<feature type="domain" description="GFO/IDH/MocA-like oxidoreductase" evidence="2">
    <location>
        <begin position="140"/>
        <end position="232"/>
    </location>
</feature>
<accession>A0A382XMB7</accession>
<dbReference type="SUPFAM" id="SSF51735">
    <property type="entry name" value="NAD(P)-binding Rossmann-fold domains"/>
    <property type="match status" value="1"/>
</dbReference>
<feature type="domain" description="Gfo/Idh/MocA-like oxidoreductase N-terminal" evidence="1">
    <location>
        <begin position="3"/>
        <end position="131"/>
    </location>
</feature>
<evidence type="ECO:0008006" key="4">
    <source>
        <dbReference type="Google" id="ProtNLM"/>
    </source>
</evidence>
<dbReference type="InterPro" id="IPR055170">
    <property type="entry name" value="GFO_IDH_MocA-like_dom"/>
</dbReference>
<proteinExistence type="predicted"/>
<organism evidence="3">
    <name type="scientific">marine metagenome</name>
    <dbReference type="NCBI Taxonomy" id="408172"/>
    <lineage>
        <taxon>unclassified sequences</taxon>
        <taxon>metagenomes</taxon>
        <taxon>ecological metagenomes</taxon>
    </lineage>
</organism>
<evidence type="ECO:0000313" key="3">
    <source>
        <dbReference type="EMBL" id="SVD71611.1"/>
    </source>
</evidence>